<dbReference type="GO" id="GO:0005254">
    <property type="term" value="F:chloride channel activity"/>
    <property type="evidence" value="ECO:0007669"/>
    <property type="project" value="TreeGrafter"/>
</dbReference>
<gene>
    <name evidence="2" type="ORF">FBUS_02446</name>
</gene>
<dbReference type="GO" id="GO:0016324">
    <property type="term" value="C:apical plasma membrane"/>
    <property type="evidence" value="ECO:0007669"/>
    <property type="project" value="TreeGrafter"/>
</dbReference>
<dbReference type="AlphaFoldDB" id="A0A8E0RW38"/>
<organism evidence="2 3">
    <name type="scientific">Fasciolopsis buskii</name>
    <dbReference type="NCBI Taxonomy" id="27845"/>
    <lineage>
        <taxon>Eukaryota</taxon>
        <taxon>Metazoa</taxon>
        <taxon>Spiralia</taxon>
        <taxon>Lophotrochozoa</taxon>
        <taxon>Platyhelminthes</taxon>
        <taxon>Trematoda</taxon>
        <taxon>Digenea</taxon>
        <taxon>Plagiorchiida</taxon>
        <taxon>Echinostomata</taxon>
        <taxon>Echinostomatoidea</taxon>
        <taxon>Fasciolidae</taxon>
        <taxon>Fasciolopsis</taxon>
    </lineage>
</organism>
<dbReference type="PANTHER" id="PTHR43920:SF5">
    <property type="entry name" value="CHLORIDE INTRACELLULAR CHANNEL CLIC"/>
    <property type="match status" value="1"/>
</dbReference>
<reference evidence="2" key="1">
    <citation type="submission" date="2019-05" db="EMBL/GenBank/DDBJ databases">
        <title>Annotation for the trematode Fasciolopsis buski.</title>
        <authorList>
            <person name="Choi Y.-J."/>
        </authorList>
    </citation>
    <scope>NUCLEOTIDE SEQUENCE</scope>
    <source>
        <strain evidence="2">HT</strain>
        <tissue evidence="2">Whole worm</tissue>
    </source>
</reference>
<dbReference type="Gene3D" id="1.20.1050.10">
    <property type="match status" value="1"/>
</dbReference>
<name>A0A8E0RW38_9TREM</name>
<comment type="caution">
    <text evidence="2">The sequence shown here is derived from an EMBL/GenBank/DDBJ whole genome shotgun (WGS) entry which is preliminary data.</text>
</comment>
<evidence type="ECO:0000256" key="1">
    <source>
        <dbReference type="SAM" id="MobiDB-lite"/>
    </source>
</evidence>
<dbReference type="PANTHER" id="PTHR43920">
    <property type="entry name" value="CHLORIDE INTRACELLULAR CHANNEL, ISOFORM A"/>
    <property type="match status" value="1"/>
</dbReference>
<evidence type="ECO:0000313" key="2">
    <source>
        <dbReference type="EMBL" id="KAA0193428.1"/>
    </source>
</evidence>
<keyword evidence="3" id="KW-1185">Reference proteome</keyword>
<dbReference type="EMBL" id="LUCM01005036">
    <property type="protein sequence ID" value="KAA0193428.1"/>
    <property type="molecule type" value="Genomic_DNA"/>
</dbReference>
<sequence length="389" mass="43936">MIYHLFFERHLIDLHVIPISPDAPPEEYVQLNVGRRLPVVTVTASDEDHTHFSRPEGISVYRKPSVQDGPRSRLTSRPLLVAELEEDRDALLDCWNEPGLSAKSPQLPLICDLASGLNQLLLYGRTSIVLKCLQNLDEHLKMTGKRFLDRDEPGYADCALAPKLQHLRVAGAYFRGFRIPVKHTHLWMYLSRIYQLESFCKSCPTDRDILLHYVDRILVGQVSELSKQKSRILQIPEDFRLLSCPLVDEWVTIPGNGLDRRSGASGSSSNSRNKRSTSPRCPERKSLQSLVNTQSRDREISSQVPACGLRKFAPVNNLANLDSDTSSGTERSRTCLFPEDRIGNGVLTHASSASLRSLINYSKSIERPNPLYRMIPPSKYFDSTESLIK</sequence>
<dbReference type="OrthoDB" id="1935530at2759"/>
<accession>A0A8E0RW38</accession>
<protein>
    <submittedName>
        <fullName evidence="2">Uncharacterized protein</fullName>
    </submittedName>
</protein>
<evidence type="ECO:0000313" key="3">
    <source>
        <dbReference type="Proteomes" id="UP000728185"/>
    </source>
</evidence>
<proteinExistence type="predicted"/>
<dbReference type="Proteomes" id="UP000728185">
    <property type="component" value="Unassembled WGS sequence"/>
</dbReference>
<dbReference type="InterPro" id="IPR036282">
    <property type="entry name" value="Glutathione-S-Trfase_C_sf"/>
</dbReference>
<dbReference type="Pfam" id="PF13410">
    <property type="entry name" value="GST_C_2"/>
    <property type="match status" value="1"/>
</dbReference>
<dbReference type="SUPFAM" id="SSF47616">
    <property type="entry name" value="GST C-terminal domain-like"/>
    <property type="match status" value="1"/>
</dbReference>
<dbReference type="GO" id="GO:0005737">
    <property type="term" value="C:cytoplasm"/>
    <property type="evidence" value="ECO:0007669"/>
    <property type="project" value="TreeGrafter"/>
</dbReference>
<feature type="region of interest" description="Disordered" evidence="1">
    <location>
        <begin position="258"/>
        <end position="301"/>
    </location>
</feature>